<dbReference type="AlphaFoldDB" id="A0A7K1UAS3"/>
<dbReference type="EMBL" id="WRXN01000013">
    <property type="protein sequence ID" value="MVT11360.1"/>
    <property type="molecule type" value="Genomic_DNA"/>
</dbReference>
<sequence length="73" mass="8313">MANLITSSVKQKNNQTIDLDLAFVKNVYEGNTQSGFYGEIFFRFQKGGTATWTYTADQAKEFEKDMVTLGLYK</sequence>
<reference evidence="1 2" key="1">
    <citation type="submission" date="2019-12" db="EMBL/GenBank/DDBJ databases">
        <title>Chitinophaga sp. strain ysch24 (GDMCC 1.1355), whole genome shotgun sequence.</title>
        <authorList>
            <person name="Zhang X."/>
        </authorList>
    </citation>
    <scope>NUCLEOTIDE SEQUENCE [LARGE SCALE GENOMIC DNA]</scope>
    <source>
        <strain evidence="2">ysch24</strain>
    </source>
</reference>
<gene>
    <name evidence="1" type="ORF">GO493_24050</name>
</gene>
<proteinExistence type="predicted"/>
<comment type="caution">
    <text evidence="1">The sequence shown here is derived from an EMBL/GenBank/DDBJ whole genome shotgun (WGS) entry which is preliminary data.</text>
</comment>
<protein>
    <submittedName>
        <fullName evidence="1">Uncharacterized protein</fullName>
    </submittedName>
</protein>
<accession>A0A7K1UAS3</accession>
<dbReference type="Proteomes" id="UP000461730">
    <property type="component" value="Unassembled WGS sequence"/>
</dbReference>
<dbReference type="RefSeq" id="WP_157308787.1">
    <property type="nucleotide sequence ID" value="NZ_WRXN01000013.1"/>
</dbReference>
<evidence type="ECO:0000313" key="1">
    <source>
        <dbReference type="EMBL" id="MVT11360.1"/>
    </source>
</evidence>
<name>A0A7K1UAS3_9BACT</name>
<evidence type="ECO:0000313" key="2">
    <source>
        <dbReference type="Proteomes" id="UP000461730"/>
    </source>
</evidence>
<keyword evidence="2" id="KW-1185">Reference proteome</keyword>
<organism evidence="1 2">
    <name type="scientific">Chitinophaga tropicalis</name>
    <dbReference type="NCBI Taxonomy" id="2683588"/>
    <lineage>
        <taxon>Bacteria</taxon>
        <taxon>Pseudomonadati</taxon>
        <taxon>Bacteroidota</taxon>
        <taxon>Chitinophagia</taxon>
        <taxon>Chitinophagales</taxon>
        <taxon>Chitinophagaceae</taxon>
        <taxon>Chitinophaga</taxon>
    </lineage>
</organism>